<dbReference type="RefSeq" id="WP_218322265.1">
    <property type="nucleotide sequence ID" value="NZ_JAEEGC010000116.1"/>
</dbReference>
<dbReference type="Proteomes" id="UP000694308">
    <property type="component" value="Unassembled WGS sequence"/>
</dbReference>
<protein>
    <submittedName>
        <fullName evidence="2">Cell wall-binding repeat-containing protein</fullName>
    </submittedName>
</protein>
<dbReference type="Pfam" id="PF04122">
    <property type="entry name" value="CW_binding_2"/>
    <property type="match status" value="3"/>
</dbReference>
<accession>A0A949WSI2</accession>
<proteinExistence type="predicted"/>
<gene>
    <name evidence="2" type="ORF">I6U48_20120</name>
</gene>
<sequence>MSKKVTRALASAAFISIVLNIALLTDPIKAASGAVTRIGEADRYATAAKVAITNWKTNDNVVLVSGEGYADAVSASALAKKLDAPILLTTSGALNVDAANAIDKLKAKNIYIVGGNASVSQVVRNELKDSYNLIELGGANRYETNAAVAQKLVTLGVDASNVIMVGGEGFSDALSVAPIAAAKGQILLLGTNSADSMKSILNFIDNNKSKVTVVGTINIIDDRILNSFGGTRINGGQDRFSTNLKVLKEFKDNIKTDKLYIANASGDGYADALVASVLAGKASAPAVLIDEKGITATTNAVAYIKDHVVRKTDLNVVGGIGVVSEETVESISSAAKSKINTENSIETVNLNQFKVYFNSAVDKDSAEDVTNYKVDGNALTSITGVAKAIDNKTVLVTLADPRKQNDDAIITVKKSILTADKSNTIDTFEQALMFLDTTVPTLNTVTVQGNNKITIELSEAVNMADINTLKNKIKIDGQNVSNYGIDSDTALTEIKNSIAANGKTWANEVELYFDSPIAAGTHTLEVLDGERNGVLSDAAGFTFKESSLGFTVDNIQSRPAITSLKETTNGEVHVTFDRAMDKKTALEAANYELNSVKLSTIDGISFDTDDNDCEIKIKGLTNIKIGSNVLYIRNNIKDAFGNKVADDTRVNFENVKDETKPTVTRVTAIDSETIRVKFSKDVNYSYATNKSNYELDDSKSTNITSHIDCIYSASGKNNNDNTNIYDIKLTKSNPSDSSDDWRLTGSNYTLTIKNIIDTVASPNTMEEYTTTLAGTDNVAPKVKGIYYKQNSSSGKDQVVVYFSEDMDANAITNKDNYKFVNGEGDTKVLPSNTSIIAGGDNKSAIIEFPASYHVQRNNGTITGETNDVIKMMVFNVKDETGNLLNGTAYTSEIYINLNGTKVKDDTIRVYYSGDDLKVDIQFDKAIDNLDASDFTLGGVAPTDASVSGDKVTLTFKDGYAATEDEKKTVPVIIFANGKTNNNKNTTKIDMVKAQGQKAYLGIKSNAKTTDETGASIASLSDTTGNSQNRIYDYEAAPETTSRYWSATKEGSNGKIYITFDTVLDTSSGVKPDDFVFINDDGTNLKADSVEINGNTVIFTFNNVSEFNNKIKVKAKSTASIRAEKDGDGNYTNYVPSNDDLKERSVTVTF</sequence>
<dbReference type="PANTHER" id="PTHR30032:SF8">
    <property type="entry name" value="GERMINATION-SPECIFIC N-ACETYLMURAMOYL-L-ALANINE AMIDASE"/>
    <property type="match status" value="1"/>
</dbReference>
<comment type="caution">
    <text evidence="2">The sequence shown here is derived from an EMBL/GenBank/DDBJ whole genome shotgun (WGS) entry which is preliminary data.</text>
</comment>
<name>A0A949WSI2_9CLOT</name>
<feature type="chain" id="PRO_5037083821" evidence="1">
    <location>
        <begin position="31"/>
        <end position="1149"/>
    </location>
</feature>
<evidence type="ECO:0000313" key="2">
    <source>
        <dbReference type="EMBL" id="MBV7275210.1"/>
    </source>
</evidence>
<keyword evidence="3" id="KW-1185">Reference proteome</keyword>
<dbReference type="EMBL" id="JAEEGC010000116">
    <property type="protein sequence ID" value="MBV7275210.1"/>
    <property type="molecule type" value="Genomic_DNA"/>
</dbReference>
<dbReference type="InterPro" id="IPR007253">
    <property type="entry name" value="Cell_wall-bd_2"/>
</dbReference>
<dbReference type="AlphaFoldDB" id="A0A949WSI2"/>
<organism evidence="2 3">
    <name type="scientific">Clostridium thailandense</name>
    <dbReference type="NCBI Taxonomy" id="2794346"/>
    <lineage>
        <taxon>Bacteria</taxon>
        <taxon>Bacillati</taxon>
        <taxon>Bacillota</taxon>
        <taxon>Clostridia</taxon>
        <taxon>Eubacteriales</taxon>
        <taxon>Clostridiaceae</taxon>
        <taxon>Clostridium</taxon>
    </lineage>
</organism>
<dbReference type="InterPro" id="IPR051922">
    <property type="entry name" value="Bact_Sporulation_Assoc"/>
</dbReference>
<reference evidence="2" key="1">
    <citation type="submission" date="2020-12" db="EMBL/GenBank/DDBJ databases">
        <title>Clostridium thailandense sp. nov., a novel acetogenic bacterium isolated from peat land soil in Thailand.</title>
        <authorList>
            <person name="Chaikitkaew S."/>
            <person name="Birkeland N.K."/>
        </authorList>
    </citation>
    <scope>NUCLEOTIDE SEQUENCE</scope>
    <source>
        <strain evidence="2">PL3</strain>
    </source>
</reference>
<feature type="signal peptide" evidence="1">
    <location>
        <begin position="1"/>
        <end position="30"/>
    </location>
</feature>
<dbReference type="PANTHER" id="PTHR30032">
    <property type="entry name" value="N-ACETYLMURAMOYL-L-ALANINE AMIDASE-RELATED"/>
    <property type="match status" value="1"/>
</dbReference>
<evidence type="ECO:0000313" key="3">
    <source>
        <dbReference type="Proteomes" id="UP000694308"/>
    </source>
</evidence>
<keyword evidence="1" id="KW-0732">Signal</keyword>
<evidence type="ECO:0000256" key="1">
    <source>
        <dbReference type="SAM" id="SignalP"/>
    </source>
</evidence>